<protein>
    <submittedName>
        <fullName evidence="11">TonB family protein</fullName>
    </submittedName>
</protein>
<evidence type="ECO:0000313" key="11">
    <source>
        <dbReference type="EMBL" id="PWF46028.1"/>
    </source>
</evidence>
<comment type="caution">
    <text evidence="11">The sequence shown here is derived from an EMBL/GenBank/DDBJ whole genome shotgun (WGS) entry which is preliminary data.</text>
</comment>
<reference evidence="11 12" key="1">
    <citation type="submission" date="2018-04" db="EMBL/GenBank/DDBJ databases">
        <title>Massilia violaceinigra sp. nov., a novel purple-pigmented bacterium isolated from Tianshan glacier, Xinjiang, China.</title>
        <authorList>
            <person name="Wang H."/>
        </authorList>
    </citation>
    <scope>NUCLEOTIDE SEQUENCE [LARGE SCALE GENOMIC DNA]</scope>
    <source>
        <strain evidence="11 12">B448-2</strain>
    </source>
</reference>
<dbReference type="NCBIfam" id="TIGR01352">
    <property type="entry name" value="tonB_Cterm"/>
    <property type="match status" value="1"/>
</dbReference>
<name>A0A2U2HIA4_9BURK</name>
<dbReference type="InterPro" id="IPR051045">
    <property type="entry name" value="TonB-dependent_transducer"/>
</dbReference>
<dbReference type="AlphaFoldDB" id="A0A2U2HIA4"/>
<evidence type="ECO:0000256" key="2">
    <source>
        <dbReference type="ARBA" id="ARBA00006555"/>
    </source>
</evidence>
<evidence type="ECO:0000256" key="9">
    <source>
        <dbReference type="ARBA" id="ARBA00023136"/>
    </source>
</evidence>
<proteinExistence type="inferred from homology"/>
<evidence type="ECO:0000256" key="4">
    <source>
        <dbReference type="ARBA" id="ARBA00022475"/>
    </source>
</evidence>
<keyword evidence="7" id="KW-0653">Protein transport</keyword>
<dbReference type="GO" id="GO:0055085">
    <property type="term" value="P:transmembrane transport"/>
    <property type="evidence" value="ECO:0007669"/>
    <property type="project" value="InterPro"/>
</dbReference>
<comment type="subcellular location">
    <subcellularLocation>
        <location evidence="1">Cell inner membrane</location>
        <topology evidence="1">Single-pass membrane protein</topology>
        <orientation evidence="1">Periplasmic side</orientation>
    </subcellularLocation>
</comment>
<keyword evidence="6" id="KW-0812">Transmembrane</keyword>
<dbReference type="EMBL" id="PXWF02000246">
    <property type="protein sequence ID" value="PWF46028.1"/>
    <property type="molecule type" value="Genomic_DNA"/>
</dbReference>
<dbReference type="Gene3D" id="3.30.1150.10">
    <property type="match status" value="1"/>
</dbReference>
<dbReference type="Pfam" id="PF03544">
    <property type="entry name" value="TonB_C"/>
    <property type="match status" value="1"/>
</dbReference>
<evidence type="ECO:0000256" key="7">
    <source>
        <dbReference type="ARBA" id="ARBA00022927"/>
    </source>
</evidence>
<accession>A0A2U2HIA4</accession>
<dbReference type="InterPro" id="IPR006260">
    <property type="entry name" value="TonB/TolA_C"/>
</dbReference>
<feature type="domain" description="TonB C-terminal" evidence="10">
    <location>
        <begin position="40"/>
        <end position="134"/>
    </location>
</feature>
<dbReference type="OrthoDB" id="8724624at2"/>
<dbReference type="SUPFAM" id="SSF74653">
    <property type="entry name" value="TolA/TonB C-terminal domain"/>
    <property type="match status" value="2"/>
</dbReference>
<keyword evidence="4" id="KW-1003">Cell membrane</keyword>
<evidence type="ECO:0000256" key="3">
    <source>
        <dbReference type="ARBA" id="ARBA00022448"/>
    </source>
</evidence>
<dbReference type="PANTHER" id="PTHR33446:SF2">
    <property type="entry name" value="PROTEIN TONB"/>
    <property type="match status" value="1"/>
</dbReference>
<dbReference type="GO" id="GO:0031992">
    <property type="term" value="F:energy transducer activity"/>
    <property type="evidence" value="ECO:0007669"/>
    <property type="project" value="TreeGrafter"/>
</dbReference>
<comment type="similarity">
    <text evidence="2">Belongs to the TonB family.</text>
</comment>
<evidence type="ECO:0000256" key="5">
    <source>
        <dbReference type="ARBA" id="ARBA00022519"/>
    </source>
</evidence>
<dbReference type="Proteomes" id="UP000241421">
    <property type="component" value="Unassembled WGS sequence"/>
</dbReference>
<gene>
    <name evidence="11" type="ORF">C7C56_016665</name>
</gene>
<evidence type="ECO:0000256" key="6">
    <source>
        <dbReference type="ARBA" id="ARBA00022692"/>
    </source>
</evidence>
<dbReference type="GO" id="GO:0015031">
    <property type="term" value="P:protein transport"/>
    <property type="evidence" value="ECO:0007669"/>
    <property type="project" value="UniProtKB-KW"/>
</dbReference>
<dbReference type="RefSeq" id="WP_106758506.1">
    <property type="nucleotide sequence ID" value="NZ_PXWF02000246.1"/>
</dbReference>
<keyword evidence="9" id="KW-0472">Membrane</keyword>
<keyword evidence="5" id="KW-0997">Cell inner membrane</keyword>
<keyword evidence="12" id="KW-1185">Reference proteome</keyword>
<dbReference type="GO" id="GO:0098797">
    <property type="term" value="C:plasma membrane protein complex"/>
    <property type="evidence" value="ECO:0007669"/>
    <property type="project" value="TreeGrafter"/>
</dbReference>
<keyword evidence="3" id="KW-0813">Transport</keyword>
<dbReference type="PROSITE" id="PS52015">
    <property type="entry name" value="TONB_CTD"/>
    <property type="match status" value="1"/>
</dbReference>
<dbReference type="InterPro" id="IPR037682">
    <property type="entry name" value="TonB_C"/>
</dbReference>
<evidence type="ECO:0000313" key="12">
    <source>
        <dbReference type="Proteomes" id="UP000241421"/>
    </source>
</evidence>
<dbReference type="PANTHER" id="PTHR33446">
    <property type="entry name" value="PROTEIN TONB-RELATED"/>
    <property type="match status" value="1"/>
</dbReference>
<sequence length="222" mass="24263">MPLFFFGVASAYANAGVLEERAIAAAPTIDAVTDARPPAPPPTARVLPNSCRLVYPREAILYELTGDVQIKFSVDVLGQPQNLAISVSSGWQLLDKATLNGFSHCRFTPATRDGKPVQVEKEIGYRWTLDSDTPSVPPKLIKDSCSPSKEFTVAAEKTSLPPIRLRFLLDPEGKPYRTVVEGSVNQDIDALAIKFIENCRYQPTIFEGKPVPNTANIGLHLN</sequence>
<organism evidence="11 12">
    <name type="scientific">Massilia glaciei</name>
    <dbReference type="NCBI Taxonomy" id="1524097"/>
    <lineage>
        <taxon>Bacteria</taxon>
        <taxon>Pseudomonadati</taxon>
        <taxon>Pseudomonadota</taxon>
        <taxon>Betaproteobacteria</taxon>
        <taxon>Burkholderiales</taxon>
        <taxon>Oxalobacteraceae</taxon>
        <taxon>Telluria group</taxon>
        <taxon>Massilia</taxon>
    </lineage>
</organism>
<evidence type="ECO:0000256" key="8">
    <source>
        <dbReference type="ARBA" id="ARBA00022989"/>
    </source>
</evidence>
<evidence type="ECO:0000259" key="10">
    <source>
        <dbReference type="PROSITE" id="PS52015"/>
    </source>
</evidence>
<keyword evidence="8" id="KW-1133">Transmembrane helix</keyword>
<evidence type="ECO:0000256" key="1">
    <source>
        <dbReference type="ARBA" id="ARBA00004383"/>
    </source>
</evidence>